<organism evidence="1">
    <name type="scientific">marine sediment metagenome</name>
    <dbReference type="NCBI Taxonomy" id="412755"/>
    <lineage>
        <taxon>unclassified sequences</taxon>
        <taxon>metagenomes</taxon>
        <taxon>ecological metagenomes</taxon>
    </lineage>
</organism>
<accession>X1J4M8</accession>
<sequence>MEVLATIPGNNEEQAKEAAKNHVEAVVGLLALCFGEQILG</sequence>
<name>X1J4M8_9ZZZZ</name>
<feature type="non-terminal residue" evidence="1">
    <location>
        <position position="40"/>
    </location>
</feature>
<dbReference type="AlphaFoldDB" id="X1J4M8"/>
<comment type="caution">
    <text evidence="1">The sequence shown here is derived from an EMBL/GenBank/DDBJ whole genome shotgun (WGS) entry which is preliminary data.</text>
</comment>
<reference evidence="1" key="1">
    <citation type="journal article" date="2014" name="Front. Microbiol.">
        <title>High frequency of phylogenetically diverse reductive dehalogenase-homologous genes in deep subseafloor sedimentary metagenomes.</title>
        <authorList>
            <person name="Kawai M."/>
            <person name="Futagami T."/>
            <person name="Toyoda A."/>
            <person name="Takaki Y."/>
            <person name="Nishi S."/>
            <person name="Hori S."/>
            <person name="Arai W."/>
            <person name="Tsubouchi T."/>
            <person name="Morono Y."/>
            <person name="Uchiyama I."/>
            <person name="Ito T."/>
            <person name="Fujiyama A."/>
            <person name="Inagaki F."/>
            <person name="Takami H."/>
        </authorList>
    </citation>
    <scope>NUCLEOTIDE SEQUENCE</scope>
    <source>
        <strain evidence="1">Expedition CK06-06</strain>
    </source>
</reference>
<gene>
    <name evidence="1" type="ORF">S03H2_58528</name>
</gene>
<proteinExistence type="predicted"/>
<dbReference type="EMBL" id="BARU01037584">
    <property type="protein sequence ID" value="GAH88932.1"/>
    <property type="molecule type" value="Genomic_DNA"/>
</dbReference>
<protein>
    <submittedName>
        <fullName evidence="1">Uncharacterized protein</fullName>
    </submittedName>
</protein>
<evidence type="ECO:0000313" key="1">
    <source>
        <dbReference type="EMBL" id="GAH88932.1"/>
    </source>
</evidence>